<keyword evidence="12" id="KW-0505">Motor protein</keyword>
<dbReference type="Gene3D" id="3.40.50.300">
    <property type="entry name" value="P-loop containing nucleotide triphosphate hydrolases"/>
    <property type="match status" value="5"/>
</dbReference>
<keyword evidence="7" id="KW-0067">ATP-binding</keyword>
<dbReference type="FunFam" id="3.40.50.300:FF:001145">
    <property type="entry name" value="Putative dynein heavy chain"/>
    <property type="match status" value="1"/>
</dbReference>
<dbReference type="Gene3D" id="1.20.920.20">
    <property type="match status" value="1"/>
</dbReference>
<dbReference type="FunFam" id="1.10.8.1220:FF:000001">
    <property type="entry name" value="Dynein axonemal heavy chain 5"/>
    <property type="match status" value="1"/>
</dbReference>
<evidence type="ECO:0000256" key="14">
    <source>
        <dbReference type="ARBA" id="ARBA00023273"/>
    </source>
</evidence>
<evidence type="ECO:0000256" key="7">
    <source>
        <dbReference type="ARBA" id="ARBA00022840"/>
    </source>
</evidence>
<evidence type="ECO:0000313" key="17">
    <source>
        <dbReference type="EMBL" id="KAF0687032.1"/>
    </source>
</evidence>
<dbReference type="FunFam" id="3.40.50.300:FF:002141">
    <property type="entry name" value="Dynein heavy chain"/>
    <property type="match status" value="1"/>
</dbReference>
<organism evidence="18 19">
    <name type="scientific">Aphanomyces stellatus</name>
    <dbReference type="NCBI Taxonomy" id="120398"/>
    <lineage>
        <taxon>Eukaryota</taxon>
        <taxon>Sar</taxon>
        <taxon>Stramenopiles</taxon>
        <taxon>Oomycota</taxon>
        <taxon>Saprolegniomycetes</taxon>
        <taxon>Saprolegniales</taxon>
        <taxon>Verrucalvaceae</taxon>
        <taxon>Aphanomyces</taxon>
    </lineage>
</organism>
<dbReference type="GO" id="GO:0005930">
    <property type="term" value="C:axoneme"/>
    <property type="evidence" value="ECO:0007669"/>
    <property type="project" value="UniProtKB-SubCell"/>
</dbReference>
<gene>
    <name evidence="18" type="primary">Aste57867_21193</name>
    <name evidence="17" type="ORF">As57867_021125</name>
    <name evidence="18" type="ORF">ASTE57867_21193</name>
</gene>
<dbReference type="EMBL" id="CAADRA010006986">
    <property type="protein sequence ID" value="VFT97867.1"/>
    <property type="molecule type" value="Genomic_DNA"/>
</dbReference>
<evidence type="ECO:0000259" key="16">
    <source>
        <dbReference type="SMART" id="SM00382"/>
    </source>
</evidence>
<dbReference type="Pfam" id="PF03028">
    <property type="entry name" value="Dynein_heavy"/>
    <property type="match status" value="1"/>
</dbReference>
<evidence type="ECO:0000256" key="2">
    <source>
        <dbReference type="ARBA" id="ARBA00004430"/>
    </source>
</evidence>
<dbReference type="InterPro" id="IPR041228">
    <property type="entry name" value="Dynein_C"/>
</dbReference>
<dbReference type="PANTHER" id="PTHR22878">
    <property type="entry name" value="DYNEIN HEAVY CHAIN 6, AXONEMAL-LIKE-RELATED"/>
    <property type="match status" value="1"/>
</dbReference>
<dbReference type="GO" id="GO:0005524">
    <property type="term" value="F:ATP binding"/>
    <property type="evidence" value="ECO:0007669"/>
    <property type="project" value="UniProtKB-KW"/>
</dbReference>
<dbReference type="FunFam" id="3.10.490.20:FF:000005">
    <property type="entry name" value="Dynein axonemal heavy chain 6"/>
    <property type="match status" value="1"/>
</dbReference>
<evidence type="ECO:0000256" key="4">
    <source>
        <dbReference type="ARBA" id="ARBA00022490"/>
    </source>
</evidence>
<evidence type="ECO:0000256" key="8">
    <source>
        <dbReference type="ARBA" id="ARBA00022846"/>
    </source>
</evidence>
<sequence>MDGDRSGARRKPPESPFSIDQVQANAALKKRLYQPIGLLSSNSGTKEMQPVGSPQHILVPKVARKLGSSASVAKLPHQLVNPKMKPTASTPLLPPLEPQQQRLPSPSLEAWGEIKPSSFTASLNLDARYLREFESGNFLYLQRKPHSDQVVYDLQVVEHYATNQSNYYTMSKAGITHFTAETSEFCPLDKWELEYSRFITMRQIPFFQKYRLWKNYNVWKQNIHMAKMQHAKKTLNTQLFLLNPQLQSTLLQLRSLTLAVSQQSLLKLVPKKTYTLALLEEEQTQAIADLTLSLRAFSDRVVHLCVTACDAVVDAFLEKNKIVAEHKMTFMERAALRKECRSLTNFLRLADVLVIDAMMTLSVRSFQSFLALCRQSPLPLFSVLVAVNNDTTIVPTPGADHWRRTFETMLKQCLTVTEVPERLLGHSKLLGYTSATAEDEGKTCWSITSLNVAMLLNDDVAFNAVSGDIFIALDDAFDAIENYLEVFHPYFRVYLEDLFAMAHPERLHDATIEQFGDAIAMFQDQNKSFVHIPATAVVGVFRVESDSFKQQLLPTPQQCIVCIRQLLPQLMKEQSKSLLAVLAELSPLAFSTPSTPDKFVGKVVHMERLTKELPNLKLRYRRVYDMAILMDNYEWRVPDDIKENIILMKEGVISLEGTLGRFDTDLEAETHRFTQLINDMLPPLTRNVLGMQAKLQHPKLESLQTPIADALGFLAEQQQVMDTLVAEANKLKEYQLQLKQPPSDFQEVQEVLDDLTLKTKLWTALGEWEQCTVTYNETPFDQINVDAMGSQVAAYMKLASQAQRALPQNQVATLLVGQVEQFKLVLPVVNDLRGTFLQDRHWHEIHTLLGFQVKGDAALTLGTLMERQAMKHGEAISVISVSAQQEAVLETMLHKVAAVWQKLELEVKPYKDSKDVFVLGAVDEVLAALDDSIVTINTILGSRFIGAIRDEVDGWRKKLVGLQETLDEWLLVQKNWMYIENIFSAPDIQRQLPEASKVFAHVDLSWKAIMKRTNDTPLAIAAGSFPGIKETLTQHNVHLDKIQKSLEDYLETKRMAFPRFYFLSNDELLEILAQSKNPHAVQPHLRKCFENLVLLEFGDGSVDMLAMISSEKERVPLGKNLKARGNVEDWLKALELSMKASIYKLMKFGLADYDTRLRKEWVCEHPGQVVATVAQMTWARQTELVLVKQTQSMQEWLAQVVSELNDLIVKIRGHLTSLERKVIVALVTTDVHARDIVDILWKENVTNVGNFIWQQQLRYYWDPDVDDVLIKHSDSIIKYGYEYMGATSRLVITPLTDRCWMTLTGAYGLKLGAAPAGPAGTGKTESSKDLAKAMAIQCVVFNCSDQIDYKMMGKLFRGLAQAGNWTCLDEFNRIDIEVLSVVAQQLLTLREGRLQEKEHINFMGVEILLKDHHVIVTMNPGYAGRTELPDNLKVCFRPVSMMVPDYALIAEIMLFAEGFSDAKTLSRKMCKLYILCSEQLSQQPHYDYGLRAVKSVLVMAGSLKRANPNLTEDVTLIRALRDSNVPKFLSDDLPLFQAIVYDLFPGIEIPSNDYGELLVVLELEIAKAKLQKVPTFVTKIIQMFDTFNVRFGGTLVGPTGAGKSTCYRILQNTMTSLRANGSANPLFQAVHTRVLNPKCITMGELYGEFNDLTQEWHDGLASMIMREAVVEETPDFKWTVFDGPIDALWIENMNTVLDDNMTLCLANGERIKLKTEMRMLFEVMDLCAASPATVSRIGVVYMTNTDVGWYPYVQTWLSQLSFPVEWLTKIGAILKPLTEKSLDFVRQHAVEPVPTVDISLVTHCCKLVTSLLTQCVVKTKELSYSPEEQLDMVNKLFVFSLVWSVGASMNHTTLEKFDEFLRKWLDDNGVNVQIPTQGLVFDYFVDFTTKRFASWGDIVPVFKYDATMPYFDMIVATADTIRYTYLLRTLTLNNTPAYVTGVTGTGKTVIIMDLIRELTTSTETEPASFMSTTLSFSAQTSSLVTQQTIESKLEKKRKNLLGPVANKRMLVFVDDINLPAVEVYGAQAPIELLRQFLDFKGFYDRDKLFWKDIADTSFVCAAAPAGGGRSHCTPRFVRHFHVLCVHPAREASLKLIFSSILGGFLERFAAPVKALRNGIITCVIEVYNRVCSELLPTPSKFHYTFNLRDVSKVFQGMLMITPTKCSEVETMNKLWVHEACRVFGDRLNTFQDNEWFEELLLHLLSAHFQTKWTKDQLFHAPCPLVFGDIFRPGVPNPLYELCEDATKVIKLLESANEDYNMRFSNKMNLVFFRDAIAHLLRLARILRQPRGNAMLIGVGGSGKQSLARLAAFAQEAACHQIEITRGYSTTEFHEDLKTLMLKAGVQGVPTVFLFTDSQIVDESFLEDINNILNSGEVPNLFPQDEMDRIVGDMRPVVKALGLPETRDQCIASFVYRVRNFLHIVLCMSPVGSALRVRCRAFPSLINCCTIDWYMNWPKEALQSVAQRFLAHVSLPSDDVRVALIDMCSVVHTTANDFAISFQNQLQRHVYTTPKSYLDLIQLYLKMLKIKQTELQHIKSRMEIGVKKLEETNLIVDNLKGELIKLQPILTQKAAEAEVLLKQVSIDQKAAAEVRARVSKDEAEVGKQAAEVAVLQADAQKDLDIAMPALNNAQNALNSLSKNDITEVKSFAKPPEAVETVMSCVCLLLGEKQTWDAAQKVLKDSGFIERLMNYDKDNIPAPLLKKLSKCVSEPGMAVEVVSKVSKAATSLCMWAHAMDVYSKVAKEVGPKKANLDAMNAQLEAANAVLRTKQEELRLVNEKVMLLEKQCKDTLDEKDALAREAGTTEKRLGRAEKLISGLSVEGKRWKESVSSLADGILAMVGDTFLAAASISYYGAFTGSFRQEMVDTWRQQCEALEIPCSQAKYSLATTLGSPVEIREWQLNGLPTDGNSTDNAILATRGERWPLMIDPQGQANKWIKKTQMPEATKMTNANLLRSLESCIRNGKSLLIEDVEETLEPSLEPILQKAIFKQGGRMLIHLGDSDVDYDPGFRLWITSKWANPHYLPEVYIKVTIINFTVTMTGLEDQLLGDVVKHERPDIEEKKNRLVVTMAQDKKQLKDIEDRILQKLSESSGNVLDDEGLIETLASSNATSKIIKERVQEAEATELEINRAREEYRSVATRGSILYFVVAQLANIDPMYQYSLPFFQRLFNICFDATPSSPVLATRLRALIDFQTTYIYTNICRGLFEVHKVLFSVLICCKIMLYDGRIAPREWSLFLRGASSGKKNIPNPQPDTITDAQWLLVLELETLGPHFEGLVASFQKEWPKWLKWIQSDDPPKPELCPQGFASRLTPFQTVLLIKGLAQEKVQRATLNMLSLEMSAGFGKLGTVSMEDIYKDTDRKTPCIFVLSAGADPTGMLLRFAKDRQFSDRLHLISLGQGQGPRAEALIETAKVAGDWVLLQNCHLAKSWMPALEKKVDELAVDSSVVDTFRLFLTSFPAAYFPVTVLQNGIKLTNEPPKGIRANLIRSFVTLMSSDNSFFDMFDTGGEFEEGGVVFSKQMVWRKLLCSLTFFHAIIQERRKFGALGWNIKYEFNDTDLETSYACLRKFLTEQPIIPWDALRYVTGQINYGGRVTDDWDRRCLTSILNGFYTPQVLTDDYKFSASGKYYAIKAKDYAAVMEYFEALPVHAAPEIFGMHENANVTFERNESSQMINIVLSLEPRDGGGGGGQSNDERVLELAASIQSQLPENLRLDEAGPTTFRTRTVLGTVVMDSLATVLSQELVKFNNLLTKMRGSLIEIQRAIQGLIVMSSDLDNMYTSFLNGRVPGIWEVVSFASLKSLGPWVEDLLSRVAFFRTWLARGEPVVFPLPAFFFPQGFMTGTLQNFARKYQTAIDCLGFTFFVLDCTADAITESPSDGIYVDGLWLEGARWNPKDKCLEEARAGEMFSPMALVHFLPAANINRNKDEYPCPVYKTSVRKGTLSTTGMSTNFVVAVYLPTRQKPDHWVLNGAAFLLNLD</sequence>
<dbReference type="Gene3D" id="1.20.140.100">
    <property type="entry name" value="Dynein heavy chain, N-terminal domain 2"/>
    <property type="match status" value="1"/>
</dbReference>
<evidence type="ECO:0000256" key="6">
    <source>
        <dbReference type="ARBA" id="ARBA00022741"/>
    </source>
</evidence>
<keyword evidence="19" id="KW-1185">Reference proteome</keyword>
<dbReference type="InterPro" id="IPR027417">
    <property type="entry name" value="P-loop_NTPase"/>
</dbReference>
<dbReference type="FunFam" id="3.40.50.300:FF:000063">
    <property type="entry name" value="dynein heavy chain 6, axonemal"/>
    <property type="match status" value="1"/>
</dbReference>
<proteinExistence type="inferred from homology"/>
<dbReference type="Pfam" id="PF08393">
    <property type="entry name" value="DHC_N2"/>
    <property type="match status" value="1"/>
</dbReference>
<evidence type="ECO:0000256" key="10">
    <source>
        <dbReference type="ARBA" id="ARBA00023054"/>
    </source>
</evidence>
<dbReference type="Gene3D" id="1.10.8.1220">
    <property type="match status" value="1"/>
</dbReference>
<dbReference type="InterPro" id="IPR026983">
    <property type="entry name" value="DHC"/>
</dbReference>
<dbReference type="FunFam" id="1.20.920.30:FF:000005">
    <property type="entry name" value="Dynein, axonemal, heavy chain 2"/>
    <property type="match status" value="1"/>
</dbReference>
<keyword evidence="9" id="KW-0243">Dynein</keyword>
<dbReference type="Gene3D" id="6.10.140.1060">
    <property type="match status" value="1"/>
</dbReference>
<dbReference type="Pfam" id="PF12780">
    <property type="entry name" value="AAA_8"/>
    <property type="match status" value="1"/>
</dbReference>
<reference evidence="18 19" key="1">
    <citation type="submission" date="2019-03" db="EMBL/GenBank/DDBJ databases">
        <authorList>
            <person name="Gaulin E."/>
            <person name="Dumas B."/>
        </authorList>
    </citation>
    <scope>NUCLEOTIDE SEQUENCE [LARGE SCALE GENOMIC DNA]</scope>
    <source>
        <strain evidence="18">CBS 568.67</strain>
    </source>
</reference>
<dbReference type="SMART" id="SM00382">
    <property type="entry name" value="AAA"/>
    <property type="match status" value="3"/>
</dbReference>
<dbReference type="OrthoDB" id="5593012at2759"/>
<dbReference type="InterPro" id="IPR043160">
    <property type="entry name" value="Dynein_C_barrel"/>
</dbReference>
<evidence type="ECO:0000256" key="15">
    <source>
        <dbReference type="SAM" id="Coils"/>
    </source>
</evidence>
<keyword evidence="4" id="KW-0963">Cytoplasm</keyword>
<evidence type="ECO:0000313" key="18">
    <source>
        <dbReference type="EMBL" id="VFT97867.1"/>
    </source>
</evidence>
<dbReference type="Pfam" id="PF12774">
    <property type="entry name" value="AAA_6"/>
    <property type="match status" value="1"/>
</dbReference>
<protein>
    <submittedName>
        <fullName evidence="18">Aste57867_21193 protein</fullName>
    </submittedName>
</protein>
<keyword evidence="5" id="KW-0493">Microtubule</keyword>
<dbReference type="EMBL" id="VJMH01006960">
    <property type="protein sequence ID" value="KAF0687032.1"/>
    <property type="molecule type" value="Genomic_DNA"/>
</dbReference>
<dbReference type="GO" id="GO:0051959">
    <property type="term" value="F:dynein light intermediate chain binding"/>
    <property type="evidence" value="ECO:0007669"/>
    <property type="project" value="InterPro"/>
</dbReference>
<evidence type="ECO:0000256" key="5">
    <source>
        <dbReference type="ARBA" id="ARBA00022701"/>
    </source>
</evidence>
<comment type="subcellular location">
    <subcellularLocation>
        <location evidence="1">Cell projection</location>
        <location evidence="1">Cilium</location>
        <location evidence="1">Flagellum</location>
    </subcellularLocation>
    <subcellularLocation>
        <location evidence="2">Cytoplasm</location>
        <location evidence="2">Cytoskeleton</location>
        <location evidence="2">Cilium axoneme</location>
    </subcellularLocation>
</comment>
<keyword evidence="14" id="KW-0966">Cell projection</keyword>
<feature type="domain" description="AAA+ ATPase" evidence="16">
    <location>
        <begin position="2289"/>
        <end position="2446"/>
    </location>
</feature>
<keyword evidence="6" id="KW-0547">Nucleotide-binding</keyword>
<dbReference type="Gene3D" id="3.10.490.20">
    <property type="match status" value="1"/>
</dbReference>
<evidence type="ECO:0000256" key="12">
    <source>
        <dbReference type="ARBA" id="ARBA00023175"/>
    </source>
</evidence>
<dbReference type="InterPro" id="IPR042222">
    <property type="entry name" value="Dynein_2_N"/>
</dbReference>
<dbReference type="FunFam" id="3.20.180.20:FF:000003">
    <property type="entry name" value="Dynein heavy chain 12, axonemal"/>
    <property type="match status" value="1"/>
</dbReference>
<dbReference type="InterPro" id="IPR042219">
    <property type="entry name" value="AAA_lid_11_sf"/>
</dbReference>
<dbReference type="Gene3D" id="3.20.180.20">
    <property type="entry name" value="Dynein heavy chain, N-terminal domain 2"/>
    <property type="match status" value="1"/>
</dbReference>
<dbReference type="InterPro" id="IPR041658">
    <property type="entry name" value="AAA_lid_11"/>
</dbReference>
<dbReference type="Gene3D" id="1.20.920.30">
    <property type="match status" value="1"/>
</dbReference>
<keyword evidence="10 15" id="KW-0175">Coiled coil</keyword>
<dbReference type="GO" id="GO:0030286">
    <property type="term" value="C:dynein complex"/>
    <property type="evidence" value="ECO:0007669"/>
    <property type="project" value="UniProtKB-KW"/>
</dbReference>
<evidence type="ECO:0000256" key="11">
    <source>
        <dbReference type="ARBA" id="ARBA00023069"/>
    </source>
</evidence>
<keyword evidence="8" id="KW-0282">Flagellum</keyword>
<dbReference type="Gene3D" id="1.20.58.1120">
    <property type="match status" value="1"/>
</dbReference>
<dbReference type="InterPro" id="IPR041589">
    <property type="entry name" value="DNAH3_AAA_lid_1"/>
</dbReference>
<dbReference type="InterPro" id="IPR035706">
    <property type="entry name" value="AAA_9"/>
</dbReference>
<keyword evidence="13" id="KW-0206">Cytoskeleton</keyword>
<dbReference type="Pfam" id="PF12781">
    <property type="entry name" value="AAA_9"/>
    <property type="match status" value="1"/>
</dbReference>
<dbReference type="InterPro" id="IPR024317">
    <property type="entry name" value="Dynein_heavy_chain_D4_dom"/>
</dbReference>
<feature type="coiled-coil region" evidence="15">
    <location>
        <begin position="3117"/>
        <end position="3144"/>
    </location>
</feature>
<comment type="similarity">
    <text evidence="3">Belongs to the dynein heavy chain family.</text>
</comment>
<feature type="coiled-coil region" evidence="15">
    <location>
        <begin position="2754"/>
        <end position="2802"/>
    </location>
</feature>
<dbReference type="Gene3D" id="1.10.287.2620">
    <property type="match status" value="1"/>
</dbReference>
<dbReference type="SUPFAM" id="SSF52540">
    <property type="entry name" value="P-loop containing nucleoside triphosphate hydrolases"/>
    <property type="match status" value="4"/>
</dbReference>
<reference evidence="17" key="2">
    <citation type="submission" date="2019-06" db="EMBL/GenBank/DDBJ databases">
        <title>Genomics analysis of Aphanomyces spp. identifies a new class of oomycete effector associated with host adaptation.</title>
        <authorList>
            <person name="Gaulin E."/>
        </authorList>
    </citation>
    <scope>NUCLEOTIDE SEQUENCE</scope>
    <source>
        <strain evidence="17">CBS 578.67</strain>
    </source>
</reference>
<evidence type="ECO:0000256" key="9">
    <source>
        <dbReference type="ARBA" id="ARBA00023017"/>
    </source>
</evidence>
<dbReference type="Pfam" id="PF17852">
    <property type="entry name" value="Dynein_AAA_lid"/>
    <property type="match status" value="1"/>
</dbReference>
<dbReference type="Gene3D" id="1.10.8.710">
    <property type="match status" value="1"/>
</dbReference>
<dbReference type="GO" id="GO:0008569">
    <property type="term" value="F:minus-end-directed microtubule motor activity"/>
    <property type="evidence" value="ECO:0007669"/>
    <property type="project" value="InterPro"/>
</dbReference>
<dbReference type="FunFam" id="1.20.58.1120:FF:000001">
    <property type="entry name" value="dynein heavy chain 2, axonemal"/>
    <property type="match status" value="1"/>
</dbReference>
<evidence type="ECO:0000256" key="13">
    <source>
        <dbReference type="ARBA" id="ARBA00023212"/>
    </source>
</evidence>
<dbReference type="Gene3D" id="1.10.472.130">
    <property type="match status" value="1"/>
</dbReference>
<dbReference type="Pfam" id="PF17857">
    <property type="entry name" value="AAA_lid_1"/>
    <property type="match status" value="1"/>
</dbReference>
<evidence type="ECO:0000313" key="19">
    <source>
        <dbReference type="Proteomes" id="UP000332933"/>
    </source>
</evidence>
<dbReference type="FunFam" id="1.20.920.20:FF:000001">
    <property type="entry name" value="dynein heavy chain 2, axonemal"/>
    <property type="match status" value="1"/>
</dbReference>
<dbReference type="Proteomes" id="UP000332933">
    <property type="component" value="Unassembled WGS sequence"/>
</dbReference>
<dbReference type="FunFam" id="1.10.8.720:FF:000001">
    <property type="entry name" value="dynein heavy chain 7, axonemal"/>
    <property type="match status" value="1"/>
</dbReference>
<dbReference type="InterPro" id="IPR024743">
    <property type="entry name" value="Dynein_HC_stalk"/>
</dbReference>
<dbReference type="InterPro" id="IPR013602">
    <property type="entry name" value="Dynein_heavy_linker"/>
</dbReference>
<dbReference type="FunFam" id="3.40.50.300:FF:000362">
    <property type="entry name" value="Dynein, axonemal, heavy chain 6"/>
    <property type="match status" value="1"/>
</dbReference>
<accession>A0A485LGW2</accession>
<dbReference type="Pfam" id="PF18199">
    <property type="entry name" value="Dynein_C"/>
    <property type="match status" value="1"/>
</dbReference>
<dbReference type="GO" id="GO:0005874">
    <property type="term" value="C:microtubule"/>
    <property type="evidence" value="ECO:0007669"/>
    <property type="project" value="UniProtKB-KW"/>
</dbReference>
<dbReference type="InterPro" id="IPR035699">
    <property type="entry name" value="AAA_6"/>
</dbReference>
<name>A0A485LGW2_9STRA</name>
<dbReference type="InterPro" id="IPR043157">
    <property type="entry name" value="Dynein_AAA1S"/>
</dbReference>
<feature type="domain" description="AAA+ ATPase" evidence="16">
    <location>
        <begin position="1933"/>
        <end position="2107"/>
    </location>
</feature>
<dbReference type="GO" id="GO:0031514">
    <property type="term" value="C:motile cilium"/>
    <property type="evidence" value="ECO:0007669"/>
    <property type="project" value="UniProtKB-SubCell"/>
</dbReference>
<dbReference type="Gene3D" id="1.20.1270.280">
    <property type="match status" value="1"/>
</dbReference>
<dbReference type="PANTHER" id="PTHR22878:SF68">
    <property type="entry name" value="DYNEIN HEAVY CHAIN 6, AXONEMAL-LIKE"/>
    <property type="match status" value="1"/>
</dbReference>
<dbReference type="Gene3D" id="1.10.8.720">
    <property type="entry name" value="Region D6 of dynein motor"/>
    <property type="match status" value="1"/>
</dbReference>
<dbReference type="FunFam" id="1.20.140.100:FF:000004">
    <property type="entry name" value="Dynein axonemal heavy chain 6"/>
    <property type="match status" value="1"/>
</dbReference>
<evidence type="ECO:0000256" key="3">
    <source>
        <dbReference type="ARBA" id="ARBA00008887"/>
    </source>
</evidence>
<feature type="domain" description="AAA+ ATPase" evidence="16">
    <location>
        <begin position="1309"/>
        <end position="1447"/>
    </location>
</feature>
<dbReference type="FunFam" id="1.10.8.710:FF:000004">
    <property type="entry name" value="Dynein axonemal heavy chain 6"/>
    <property type="match status" value="1"/>
</dbReference>
<dbReference type="InterPro" id="IPR042228">
    <property type="entry name" value="Dynein_linker_3"/>
</dbReference>
<keyword evidence="11" id="KW-0969">Cilium</keyword>
<dbReference type="InterPro" id="IPR003593">
    <property type="entry name" value="AAA+_ATPase"/>
</dbReference>
<evidence type="ECO:0000256" key="1">
    <source>
        <dbReference type="ARBA" id="ARBA00004230"/>
    </source>
</evidence>
<dbReference type="GO" id="GO:0007018">
    <property type="term" value="P:microtubule-based movement"/>
    <property type="evidence" value="ECO:0007669"/>
    <property type="project" value="InterPro"/>
</dbReference>
<dbReference type="Pfam" id="PF18198">
    <property type="entry name" value="AAA_lid_11"/>
    <property type="match status" value="1"/>
</dbReference>
<dbReference type="Pfam" id="PF12777">
    <property type="entry name" value="MT"/>
    <property type="match status" value="1"/>
</dbReference>
<dbReference type="GO" id="GO:0045505">
    <property type="term" value="F:dynein intermediate chain binding"/>
    <property type="evidence" value="ECO:0007669"/>
    <property type="project" value="InterPro"/>
</dbReference>
<dbReference type="InterPro" id="IPR041466">
    <property type="entry name" value="Dynein_AAA5_ext"/>
</dbReference>
<dbReference type="Pfam" id="PF12775">
    <property type="entry name" value="AAA_7"/>
    <property type="match status" value="1"/>
</dbReference>
<dbReference type="InterPro" id="IPR004273">
    <property type="entry name" value="Dynein_heavy_D6_P-loop"/>
</dbReference>